<reference evidence="1 2" key="1">
    <citation type="submission" date="2017-10" db="EMBL/GenBank/DDBJ databases">
        <title>Sedimentibacterium mangrovi gen. nov., sp. nov., a novel member of family Phyllobacteriacea isolated from mangrove sediment.</title>
        <authorList>
            <person name="Liao H."/>
            <person name="Tian Y."/>
        </authorList>
    </citation>
    <scope>NUCLEOTIDE SEQUENCE [LARGE SCALE GENOMIC DNA]</scope>
    <source>
        <strain evidence="1 2">X9-2-2</strain>
    </source>
</reference>
<dbReference type="EMBL" id="PDVP01000016">
    <property type="protein sequence ID" value="PHP65379.1"/>
    <property type="molecule type" value="Genomic_DNA"/>
</dbReference>
<proteinExistence type="predicted"/>
<dbReference type="Proteomes" id="UP000221168">
    <property type="component" value="Unassembled WGS sequence"/>
</dbReference>
<gene>
    <name evidence="1" type="ORF">CSC94_19865</name>
</gene>
<name>A0A2G1QIR5_9HYPH</name>
<sequence length="104" mass="10781">MRFFAINIGILMLALMAVLAAIVYKSTRDEPADATAVNSAVPGEGSGFSSSPIVIGADETIVSQSLDGGRISLLVQAPDGRQTLLIGDLASGRIVARIPVEKAR</sequence>
<evidence type="ECO:0000313" key="2">
    <source>
        <dbReference type="Proteomes" id="UP000221168"/>
    </source>
</evidence>
<organism evidence="1 2">
    <name type="scientific">Zhengella mangrovi</name>
    <dbReference type="NCBI Taxonomy" id="1982044"/>
    <lineage>
        <taxon>Bacteria</taxon>
        <taxon>Pseudomonadati</taxon>
        <taxon>Pseudomonadota</taxon>
        <taxon>Alphaproteobacteria</taxon>
        <taxon>Hyphomicrobiales</taxon>
        <taxon>Notoacmeibacteraceae</taxon>
        <taxon>Zhengella</taxon>
    </lineage>
</organism>
<accession>A0A2G1QIR5</accession>
<comment type="caution">
    <text evidence="1">The sequence shown here is derived from an EMBL/GenBank/DDBJ whole genome shotgun (WGS) entry which is preliminary data.</text>
</comment>
<keyword evidence="2" id="KW-1185">Reference proteome</keyword>
<dbReference type="AlphaFoldDB" id="A0A2G1QIR5"/>
<evidence type="ECO:0000313" key="1">
    <source>
        <dbReference type="EMBL" id="PHP65379.1"/>
    </source>
</evidence>
<protein>
    <submittedName>
        <fullName evidence="1">Fimbrial protein</fullName>
    </submittedName>
</protein>